<evidence type="ECO:0000256" key="2">
    <source>
        <dbReference type="ARBA" id="ARBA00034247"/>
    </source>
</evidence>
<dbReference type="InterPro" id="IPR000160">
    <property type="entry name" value="GGDEF_dom"/>
</dbReference>
<dbReference type="GO" id="GO:0005886">
    <property type="term" value="C:plasma membrane"/>
    <property type="evidence" value="ECO:0007669"/>
    <property type="project" value="TreeGrafter"/>
</dbReference>
<dbReference type="GO" id="GO:0043709">
    <property type="term" value="P:cell adhesion involved in single-species biofilm formation"/>
    <property type="evidence" value="ECO:0007669"/>
    <property type="project" value="TreeGrafter"/>
</dbReference>
<dbReference type="Pfam" id="PF00990">
    <property type="entry name" value="GGDEF"/>
    <property type="match status" value="1"/>
</dbReference>
<keyword evidence="6" id="KW-1185">Reference proteome</keyword>
<proteinExistence type="predicted"/>
<sequence>MSNTATLSFSRTGRGLFTRDEVRALMQIEFERAERYSYPIACMLIQVDHLAQIQTVHGHEAKEEVLFSIIDLVKGATRAGDLLGYIVDDRLMAVVPHTHPVAAKALAERLLKGARELAFALEGRTIRITLSIGLSHNQDPGAKSFATLERVSEEGLDVADNGGGDRCVQTELYQLYEREKKPVSREDIEDLLARAEKMGYRQRLESLVQGGADLEVAAETVAEEIIDRAVDAARQDWEKELAEANAEVVRLSAESLKSPAGSPDEDLRREVEQLHRRIAKLTGSLEMTEQEIARLRKLKNVDDGVASLYRDVQGLGDGDARSEVKKELMGEIFRANMHLQGKKVG</sequence>
<comment type="catalytic activity">
    <reaction evidence="2">
        <text>2 GTP = 3',3'-c-di-GMP + 2 diphosphate</text>
        <dbReference type="Rhea" id="RHEA:24898"/>
        <dbReference type="ChEBI" id="CHEBI:33019"/>
        <dbReference type="ChEBI" id="CHEBI:37565"/>
        <dbReference type="ChEBI" id="CHEBI:58805"/>
        <dbReference type="EC" id="2.7.7.65"/>
    </reaction>
</comment>
<feature type="domain" description="GGDEF" evidence="4">
    <location>
        <begin position="38"/>
        <end position="172"/>
    </location>
</feature>
<dbReference type="GO" id="GO:0052621">
    <property type="term" value="F:diguanylate cyclase activity"/>
    <property type="evidence" value="ECO:0007669"/>
    <property type="project" value="UniProtKB-EC"/>
</dbReference>
<dbReference type="InterPro" id="IPR029787">
    <property type="entry name" value="Nucleotide_cyclase"/>
</dbReference>
<reference evidence="5 6" key="1">
    <citation type="submission" date="2019-02" db="EMBL/GenBank/DDBJ databases">
        <title>Deep-cultivation of Planctomycetes and their phenomic and genomic characterization uncovers novel biology.</title>
        <authorList>
            <person name="Wiegand S."/>
            <person name="Jogler M."/>
            <person name="Boedeker C."/>
            <person name="Pinto D."/>
            <person name="Vollmers J."/>
            <person name="Rivas-Marin E."/>
            <person name="Kohn T."/>
            <person name="Peeters S.H."/>
            <person name="Heuer A."/>
            <person name="Rast P."/>
            <person name="Oberbeckmann S."/>
            <person name="Bunk B."/>
            <person name="Jeske O."/>
            <person name="Meyerdierks A."/>
            <person name="Storesund J.E."/>
            <person name="Kallscheuer N."/>
            <person name="Luecker S."/>
            <person name="Lage O.M."/>
            <person name="Pohl T."/>
            <person name="Merkel B.J."/>
            <person name="Hornburger P."/>
            <person name="Mueller R.-W."/>
            <person name="Bruemmer F."/>
            <person name="Labrenz M."/>
            <person name="Spormann A.M."/>
            <person name="Op den Camp H."/>
            <person name="Overmann J."/>
            <person name="Amann R."/>
            <person name="Jetten M.S.M."/>
            <person name="Mascher T."/>
            <person name="Medema M.H."/>
            <person name="Devos D.P."/>
            <person name="Kaster A.-K."/>
            <person name="Ovreas L."/>
            <person name="Rohde M."/>
            <person name="Galperin M.Y."/>
            <person name="Jogler C."/>
        </authorList>
    </citation>
    <scope>NUCLEOTIDE SEQUENCE [LARGE SCALE GENOMIC DNA]</scope>
    <source>
        <strain evidence="5 6">Poly30</strain>
    </source>
</reference>
<dbReference type="PANTHER" id="PTHR45138">
    <property type="entry name" value="REGULATORY COMPONENTS OF SENSORY TRANSDUCTION SYSTEM"/>
    <property type="match status" value="1"/>
</dbReference>
<name>A0A518EST9_9BACT</name>
<dbReference type="NCBIfam" id="TIGR00254">
    <property type="entry name" value="GGDEF"/>
    <property type="match status" value="1"/>
</dbReference>
<organism evidence="5 6">
    <name type="scientific">Saltatorellus ferox</name>
    <dbReference type="NCBI Taxonomy" id="2528018"/>
    <lineage>
        <taxon>Bacteria</taxon>
        <taxon>Pseudomonadati</taxon>
        <taxon>Planctomycetota</taxon>
        <taxon>Planctomycetia</taxon>
        <taxon>Planctomycetia incertae sedis</taxon>
        <taxon>Saltatorellus</taxon>
    </lineage>
</organism>
<protein>
    <recommendedName>
        <fullName evidence="1">diguanylate cyclase</fullName>
        <ecNumber evidence="1">2.7.7.65</ecNumber>
    </recommendedName>
</protein>
<gene>
    <name evidence="5" type="primary">yedQ_1</name>
    <name evidence="5" type="ORF">Poly30_26790</name>
</gene>
<dbReference type="SMART" id="SM00267">
    <property type="entry name" value="GGDEF"/>
    <property type="match status" value="1"/>
</dbReference>
<evidence type="ECO:0000313" key="6">
    <source>
        <dbReference type="Proteomes" id="UP000320390"/>
    </source>
</evidence>
<evidence type="ECO:0000259" key="4">
    <source>
        <dbReference type="PROSITE" id="PS50887"/>
    </source>
</evidence>
<dbReference type="EMBL" id="CP036434">
    <property type="protein sequence ID" value="QDV07160.1"/>
    <property type="molecule type" value="Genomic_DNA"/>
</dbReference>
<keyword evidence="5" id="KW-0808">Transferase</keyword>
<dbReference type="InterPro" id="IPR050469">
    <property type="entry name" value="Diguanylate_Cyclase"/>
</dbReference>
<dbReference type="InterPro" id="IPR043128">
    <property type="entry name" value="Rev_trsase/Diguanyl_cyclase"/>
</dbReference>
<evidence type="ECO:0000256" key="3">
    <source>
        <dbReference type="SAM" id="Coils"/>
    </source>
</evidence>
<feature type="coiled-coil region" evidence="3">
    <location>
        <begin position="234"/>
        <end position="298"/>
    </location>
</feature>
<evidence type="ECO:0000256" key="1">
    <source>
        <dbReference type="ARBA" id="ARBA00012528"/>
    </source>
</evidence>
<dbReference type="PANTHER" id="PTHR45138:SF9">
    <property type="entry name" value="DIGUANYLATE CYCLASE DGCM-RELATED"/>
    <property type="match status" value="1"/>
</dbReference>
<evidence type="ECO:0000313" key="5">
    <source>
        <dbReference type="EMBL" id="QDV07160.1"/>
    </source>
</evidence>
<dbReference type="SUPFAM" id="SSF55073">
    <property type="entry name" value="Nucleotide cyclase"/>
    <property type="match status" value="1"/>
</dbReference>
<keyword evidence="3" id="KW-0175">Coiled coil</keyword>
<dbReference type="Proteomes" id="UP000320390">
    <property type="component" value="Chromosome"/>
</dbReference>
<keyword evidence="5" id="KW-0548">Nucleotidyltransferase</keyword>
<dbReference type="GO" id="GO:1902201">
    <property type="term" value="P:negative regulation of bacterial-type flagellum-dependent cell motility"/>
    <property type="evidence" value="ECO:0007669"/>
    <property type="project" value="TreeGrafter"/>
</dbReference>
<dbReference type="AlphaFoldDB" id="A0A518EST9"/>
<accession>A0A518EST9</accession>
<dbReference type="Gene3D" id="3.30.70.270">
    <property type="match status" value="1"/>
</dbReference>
<dbReference type="OrthoDB" id="9804955at2"/>
<dbReference type="PROSITE" id="PS50887">
    <property type="entry name" value="GGDEF"/>
    <property type="match status" value="1"/>
</dbReference>
<dbReference type="RefSeq" id="WP_145197977.1">
    <property type="nucleotide sequence ID" value="NZ_CP036434.1"/>
</dbReference>
<dbReference type="EC" id="2.7.7.65" evidence="1"/>